<name>A0ABP8BZK9_9FLAO</name>
<organism evidence="1 2">
    <name type="scientific">Postechiella marina</name>
    <dbReference type="NCBI Taxonomy" id="943941"/>
    <lineage>
        <taxon>Bacteria</taxon>
        <taxon>Pseudomonadati</taxon>
        <taxon>Bacteroidota</taxon>
        <taxon>Flavobacteriia</taxon>
        <taxon>Flavobacteriales</taxon>
        <taxon>Flavobacteriaceae</taxon>
        <taxon>Postechiella</taxon>
    </lineage>
</organism>
<reference evidence="2" key="1">
    <citation type="journal article" date="2019" name="Int. J. Syst. Evol. Microbiol.">
        <title>The Global Catalogue of Microorganisms (GCM) 10K type strain sequencing project: providing services to taxonomists for standard genome sequencing and annotation.</title>
        <authorList>
            <consortium name="The Broad Institute Genomics Platform"/>
            <consortium name="The Broad Institute Genome Sequencing Center for Infectious Disease"/>
            <person name="Wu L."/>
            <person name="Ma J."/>
        </authorList>
    </citation>
    <scope>NUCLEOTIDE SEQUENCE [LARGE SCALE GENOMIC DNA]</scope>
    <source>
        <strain evidence="2">JCM 17630</strain>
    </source>
</reference>
<keyword evidence="2" id="KW-1185">Reference proteome</keyword>
<dbReference type="EMBL" id="BAABCA010000001">
    <property type="protein sequence ID" value="GAA4231106.1"/>
    <property type="molecule type" value="Genomic_DNA"/>
</dbReference>
<evidence type="ECO:0000313" key="2">
    <source>
        <dbReference type="Proteomes" id="UP001501496"/>
    </source>
</evidence>
<proteinExistence type="predicted"/>
<sequence length="80" mass="8696">MAVSNGIKVEFTSTSELEPGYAIKILTVVGAICGNCEIGSCLIERLPTNTIITEMTIAKTGLFINLLNMIFCRLNKHYSA</sequence>
<accession>A0ABP8BZK9</accession>
<gene>
    <name evidence="1" type="ORF">GCM10022291_02810</name>
</gene>
<evidence type="ECO:0000313" key="1">
    <source>
        <dbReference type="EMBL" id="GAA4231106.1"/>
    </source>
</evidence>
<dbReference type="Proteomes" id="UP001501496">
    <property type="component" value="Unassembled WGS sequence"/>
</dbReference>
<protein>
    <submittedName>
        <fullName evidence="1">Uncharacterized protein</fullName>
    </submittedName>
</protein>
<comment type="caution">
    <text evidence="1">The sequence shown here is derived from an EMBL/GenBank/DDBJ whole genome shotgun (WGS) entry which is preliminary data.</text>
</comment>